<proteinExistence type="predicted"/>
<dbReference type="Pfam" id="PF07393">
    <property type="entry name" value="Sec10_HB"/>
    <property type="match status" value="2"/>
</dbReference>
<protein>
    <submittedName>
        <fullName evidence="3">F-box protein: endocytic membrane traffic, recycling ReCYcling 1</fullName>
    </submittedName>
</protein>
<evidence type="ECO:0000259" key="2">
    <source>
        <dbReference type="PROSITE" id="PS50181"/>
    </source>
</evidence>
<feature type="region of interest" description="Disordered" evidence="1">
    <location>
        <begin position="761"/>
        <end position="820"/>
    </location>
</feature>
<dbReference type="InterPro" id="IPR009976">
    <property type="entry name" value="Sec10-like"/>
</dbReference>
<dbReference type="PROSITE" id="PS50181">
    <property type="entry name" value="FBOX"/>
    <property type="match status" value="1"/>
</dbReference>
<dbReference type="Proteomes" id="UP001151295">
    <property type="component" value="Unassembled WGS sequence"/>
</dbReference>
<feature type="region of interest" description="Disordered" evidence="1">
    <location>
        <begin position="915"/>
        <end position="938"/>
    </location>
</feature>
<accession>A0ABQ8PTK5</accession>
<dbReference type="InterPro" id="IPR048627">
    <property type="entry name" value="Sec10_HB"/>
</dbReference>
<dbReference type="PANTHER" id="PTHR12100">
    <property type="entry name" value="SEC10"/>
    <property type="match status" value="1"/>
</dbReference>
<evidence type="ECO:0000313" key="3">
    <source>
        <dbReference type="EMBL" id="KAJ1995524.1"/>
    </source>
</evidence>
<dbReference type="PANTHER" id="PTHR12100:SF1">
    <property type="entry name" value="RECYCLIN-1"/>
    <property type="match status" value="1"/>
</dbReference>
<keyword evidence="4" id="KW-1185">Reference proteome</keyword>
<name>A0ABQ8PTK5_9FUNG</name>
<feature type="compositionally biased region" description="Polar residues" evidence="1">
    <location>
        <begin position="766"/>
        <end position="776"/>
    </location>
</feature>
<gene>
    <name evidence="3" type="primary">RCY1</name>
    <name evidence="3" type="ORF">EDC05_000762</name>
</gene>
<comment type="caution">
    <text evidence="3">The sequence shown here is derived from an EMBL/GenBank/DDBJ whole genome shotgun (WGS) entry which is preliminary data.</text>
</comment>
<feature type="compositionally biased region" description="Polar residues" evidence="1">
    <location>
        <begin position="192"/>
        <end position="202"/>
    </location>
</feature>
<sequence length="1216" mass="136492">MSDYEDDQANTGKLAPSWLSMPSPRTLLDRTTKFVLNATHGKSRSLIPTTEDTLDGGSFIETSVQAEGDETSPELGAKVMAEIDTSEVDNTYYSKKKEGESDNEGTIVVPETDVLLGKWNSFHILSKIDRIGPVDEGEETRSITPPGMLRIRPIKEPNQKLPPRIRTPAIQQRSQQSQSRLSLEPAVESTRSRSSSQGVIANRARSSSKPVYIRRRAITFTSLPPRIVAQIFEFLPVPEMLLLLNSCRVVRRVMHKSGPGSYAEVPIGDQAYTLAGMRIWRTMLRRMGWRLWQERVRGQEKRQRVSIPKSHGRLIKQFCGVEDEGELLEIIHTEPDLLFKAMFDNMYSDYTAFRSLEHSISPVMLQTQELYEDDQETGSNPREFGAKRWRAPAEVAERLDQLLWFGRGWFTHDSDDINKRIVVAADRFEEDYRRRFKCAFVAGNCERMRKYAGILENIREGCGCIRILVDSHPLFNCTSEFFGSHYAHVLSASSKVVDSHTFDVFLEGLQAIIEEHASVVALAFPPPALPASALYCFIQELFSAREGYGIALATLQRLYAHLRSIPVAEPSSLLMGVEDALRGLSQKQSDEIYTRQPVPDEATKDILYLTTVANVVSLLLVAAEKWASMNPVSIPAELGRRCVFSAFNDVIVEYVQLEKRVIERAYDQELDQWISTVRAKADIAGGGGSVGKSGSGGADDTGFVLVVTESIRLVNFRQRQQQMDEYKQRVLRVLEGKLKISLPPEMLGTSTNPAEEVAQEPFLETSKPNLLNGENKSATDNENKTDPGGTKPVTFLGPTQKQPHVQLARRRSSASQQTEAPRRTVVGDVLWNSPISINLCLNMVLTNRDAIDRLAVFAEAPPDMRLRRLAQDAIESVFCVLLQSIGNHVRPAFTRIVAELKELEHTAMVVMVSQGRQTSTGGTSGGDHTNPSHTSILGGAASGPALGSARHGGGGSMYSAQRVQAEKELREKFTSVELRFFELIHLSDLAVHMLEIYHKKDMCVFIDEADFLNICNQEKKALEHAIDDSIAVGMDCVIEIILRQTQHILDTEQRNDDYHPDTNVSLTLTPTLACTRAVQFLGESTTMLHSMTTQKQMREVFLGEIGVRLFNILLEHIKRFQITEPGGFQLIADLNLYYDWAAENVDPDTLRFFTALKDLANCFILAPRDLRGFLRDQYSRRTFDGVMRMEEIYDVVACRADYRAIRTQVEGHCDFM</sequence>
<evidence type="ECO:0000313" key="4">
    <source>
        <dbReference type="Proteomes" id="UP001151295"/>
    </source>
</evidence>
<dbReference type="EMBL" id="JANBQD010000005">
    <property type="protein sequence ID" value="KAJ1995524.1"/>
    <property type="molecule type" value="Genomic_DNA"/>
</dbReference>
<feature type="region of interest" description="Disordered" evidence="1">
    <location>
        <begin position="136"/>
        <end position="202"/>
    </location>
</feature>
<organism evidence="3 4">
    <name type="scientific">Coemansia umbellata</name>
    <dbReference type="NCBI Taxonomy" id="1424467"/>
    <lineage>
        <taxon>Eukaryota</taxon>
        <taxon>Fungi</taxon>
        <taxon>Fungi incertae sedis</taxon>
        <taxon>Zoopagomycota</taxon>
        <taxon>Kickxellomycotina</taxon>
        <taxon>Kickxellomycetes</taxon>
        <taxon>Kickxellales</taxon>
        <taxon>Kickxellaceae</taxon>
        <taxon>Coemansia</taxon>
    </lineage>
</organism>
<feature type="compositionally biased region" description="Low complexity" evidence="1">
    <location>
        <begin position="171"/>
        <end position="183"/>
    </location>
</feature>
<evidence type="ECO:0000256" key="1">
    <source>
        <dbReference type="SAM" id="MobiDB-lite"/>
    </source>
</evidence>
<feature type="domain" description="F-box" evidence="2">
    <location>
        <begin position="217"/>
        <end position="265"/>
    </location>
</feature>
<feature type="region of interest" description="Disordered" evidence="1">
    <location>
        <begin position="1"/>
        <end position="21"/>
    </location>
</feature>
<reference evidence="3" key="1">
    <citation type="submission" date="2022-07" db="EMBL/GenBank/DDBJ databases">
        <title>Phylogenomic reconstructions and comparative analyses of Kickxellomycotina fungi.</title>
        <authorList>
            <person name="Reynolds N.K."/>
            <person name="Stajich J.E."/>
            <person name="Barry K."/>
            <person name="Grigoriev I.V."/>
            <person name="Crous P."/>
            <person name="Smith M.E."/>
        </authorList>
    </citation>
    <scope>NUCLEOTIDE SEQUENCE</scope>
    <source>
        <strain evidence="3">BCRC 34882</strain>
    </source>
</reference>
<dbReference type="InterPro" id="IPR001810">
    <property type="entry name" value="F-box_dom"/>
</dbReference>